<dbReference type="Gene3D" id="3.50.50.60">
    <property type="entry name" value="FAD/NAD(P)-binding domain"/>
    <property type="match status" value="1"/>
</dbReference>
<comment type="similarity">
    <text evidence="1">Belongs to the flavin monoamine oxidase family.</text>
</comment>
<dbReference type="InterPro" id="IPR050703">
    <property type="entry name" value="Flavin_MAO"/>
</dbReference>
<name>A0ABP0LHN6_9DINO</name>
<accession>A0ABP0LHN6</accession>
<comment type="caution">
    <text evidence="6">The sequence shown here is derived from an EMBL/GenBank/DDBJ whole genome shotgun (WGS) entry which is preliminary data.</text>
</comment>
<dbReference type="SUPFAM" id="SSF51905">
    <property type="entry name" value="FAD/NAD(P)-binding domain"/>
    <property type="match status" value="1"/>
</dbReference>
<feature type="signal peptide" evidence="4">
    <location>
        <begin position="1"/>
        <end position="20"/>
    </location>
</feature>
<organism evidence="6 7">
    <name type="scientific">Durusdinium trenchii</name>
    <dbReference type="NCBI Taxonomy" id="1381693"/>
    <lineage>
        <taxon>Eukaryota</taxon>
        <taxon>Sar</taxon>
        <taxon>Alveolata</taxon>
        <taxon>Dinophyceae</taxon>
        <taxon>Suessiales</taxon>
        <taxon>Symbiodiniaceae</taxon>
        <taxon>Durusdinium</taxon>
    </lineage>
</organism>
<feature type="chain" id="PRO_5045901909" description="monoamine oxidase" evidence="4">
    <location>
        <begin position="21"/>
        <end position="125"/>
    </location>
</feature>
<evidence type="ECO:0000256" key="4">
    <source>
        <dbReference type="SAM" id="SignalP"/>
    </source>
</evidence>
<comment type="catalytic activity">
    <reaction evidence="3">
        <text>a secondary aliphatic amine + O2 + H2O = a primary amine + an aldehyde + H2O2</text>
        <dbReference type="Rhea" id="RHEA:26414"/>
        <dbReference type="ChEBI" id="CHEBI:15377"/>
        <dbReference type="ChEBI" id="CHEBI:15379"/>
        <dbReference type="ChEBI" id="CHEBI:16240"/>
        <dbReference type="ChEBI" id="CHEBI:17478"/>
        <dbReference type="ChEBI" id="CHEBI:58855"/>
        <dbReference type="ChEBI" id="CHEBI:65296"/>
        <dbReference type="EC" id="1.4.3.4"/>
    </reaction>
</comment>
<protein>
    <recommendedName>
        <fullName evidence="2">monoamine oxidase</fullName>
        <ecNumber evidence="2">1.4.3.4</ecNumber>
    </recommendedName>
</protein>
<evidence type="ECO:0000256" key="1">
    <source>
        <dbReference type="ARBA" id="ARBA00005995"/>
    </source>
</evidence>
<feature type="domain" description="Amine oxidase" evidence="5">
    <location>
        <begin position="36"/>
        <end position="107"/>
    </location>
</feature>
<dbReference type="EMBL" id="CAXAMN010012237">
    <property type="protein sequence ID" value="CAK9037775.1"/>
    <property type="molecule type" value="Genomic_DNA"/>
</dbReference>
<evidence type="ECO:0000259" key="5">
    <source>
        <dbReference type="Pfam" id="PF01593"/>
    </source>
</evidence>
<dbReference type="Proteomes" id="UP001642484">
    <property type="component" value="Unassembled WGS sequence"/>
</dbReference>
<reference evidence="6 7" key="1">
    <citation type="submission" date="2024-02" db="EMBL/GenBank/DDBJ databases">
        <authorList>
            <person name="Chen Y."/>
            <person name="Shah S."/>
            <person name="Dougan E. K."/>
            <person name="Thang M."/>
            <person name="Chan C."/>
        </authorList>
    </citation>
    <scope>NUCLEOTIDE SEQUENCE [LARGE SCALE GENOMIC DNA]</scope>
</reference>
<evidence type="ECO:0000256" key="2">
    <source>
        <dbReference type="ARBA" id="ARBA00012804"/>
    </source>
</evidence>
<evidence type="ECO:0000256" key="3">
    <source>
        <dbReference type="ARBA" id="ARBA00048448"/>
    </source>
</evidence>
<keyword evidence="7" id="KW-1185">Reference proteome</keyword>
<gene>
    <name evidence="6" type="ORF">CCMP2556_LOCUS20815</name>
</gene>
<dbReference type="Pfam" id="PF01593">
    <property type="entry name" value="Amino_oxidase"/>
    <property type="match status" value="1"/>
</dbReference>
<dbReference type="EC" id="1.4.3.4" evidence="2"/>
<evidence type="ECO:0000313" key="7">
    <source>
        <dbReference type="Proteomes" id="UP001642484"/>
    </source>
</evidence>
<keyword evidence="4" id="KW-0732">Signal</keyword>
<dbReference type="InterPro" id="IPR036188">
    <property type="entry name" value="FAD/NAD-bd_sf"/>
</dbReference>
<dbReference type="InterPro" id="IPR002937">
    <property type="entry name" value="Amino_oxidase"/>
</dbReference>
<evidence type="ECO:0000313" key="6">
    <source>
        <dbReference type="EMBL" id="CAK9037775.1"/>
    </source>
</evidence>
<sequence>MAKWTMTHFVLSAALGHALAYLATSVDVLVVGAGQAGMSAAYALRKMGLSVQILEATDHVGGRTRNVDVRTGQSDVETDDVIEIGGTWLSPEHSAALRLATELGIEVFNASFVTASEASNAQEPA</sequence>
<dbReference type="PANTHER" id="PTHR43563">
    <property type="entry name" value="AMINE OXIDASE"/>
    <property type="match status" value="1"/>
</dbReference>
<proteinExistence type="inferred from homology"/>
<dbReference type="PANTHER" id="PTHR43563:SF1">
    <property type="entry name" value="AMINE OXIDASE [FLAVIN-CONTAINING] B"/>
    <property type="match status" value="1"/>
</dbReference>